<evidence type="ECO:0000256" key="2">
    <source>
        <dbReference type="ARBA" id="ARBA00005049"/>
    </source>
</evidence>
<dbReference type="EC" id="2.4.2.21" evidence="4 10"/>
<keyword evidence="12" id="KW-1185">Reference proteome</keyword>
<evidence type="ECO:0000256" key="4">
    <source>
        <dbReference type="ARBA" id="ARBA00011991"/>
    </source>
</evidence>
<dbReference type="Gene3D" id="3.40.50.10210">
    <property type="match status" value="1"/>
</dbReference>
<evidence type="ECO:0000256" key="3">
    <source>
        <dbReference type="ARBA" id="ARBA00007110"/>
    </source>
</evidence>
<dbReference type="Pfam" id="PF02277">
    <property type="entry name" value="DBI_PRT"/>
    <property type="match status" value="1"/>
</dbReference>
<comment type="similarity">
    <text evidence="3">Belongs to the CobT family.</text>
</comment>
<dbReference type="Gene3D" id="1.10.1610.10">
    <property type="match status" value="1"/>
</dbReference>
<keyword evidence="7 11" id="KW-0328">Glycosyltransferase</keyword>
<dbReference type="Proteomes" id="UP000287101">
    <property type="component" value="Unassembled WGS sequence"/>
</dbReference>
<dbReference type="PANTHER" id="PTHR43463:SF1">
    <property type="entry name" value="NICOTINATE-NUCLEOTIDE--DIMETHYLBENZIMIDAZOLE PHOSPHORIBOSYLTRANSFERASE"/>
    <property type="match status" value="1"/>
</dbReference>
<reference evidence="11 12" key="1">
    <citation type="submission" date="2017-05" db="EMBL/GenBank/DDBJ databases">
        <title>Vagococcus spp. assemblies.</title>
        <authorList>
            <person name="Gulvik C.A."/>
        </authorList>
    </citation>
    <scope>NUCLEOTIDE SEQUENCE [LARGE SCALE GENOMIC DNA]</scope>
    <source>
        <strain evidence="11 12">CCUG 41755</strain>
    </source>
</reference>
<evidence type="ECO:0000256" key="1">
    <source>
        <dbReference type="ARBA" id="ARBA00002197"/>
    </source>
</evidence>
<dbReference type="OrthoDB" id="9781491at2"/>
<dbReference type="PANTHER" id="PTHR43463">
    <property type="entry name" value="NICOTINATE-NUCLEOTIDE--DIMETHYLBENZIMIDAZOLE PHOSPHORIBOSYLTRANSFERASE"/>
    <property type="match status" value="1"/>
</dbReference>
<dbReference type="NCBIfam" id="TIGR03160">
    <property type="entry name" value="cobT_DBIPRT"/>
    <property type="match status" value="1"/>
</dbReference>
<dbReference type="InterPro" id="IPR017846">
    <property type="entry name" value="Nict_dMeBzImd_PRibTrfase_bact"/>
</dbReference>
<evidence type="ECO:0000256" key="5">
    <source>
        <dbReference type="ARBA" id="ARBA00015486"/>
    </source>
</evidence>
<protein>
    <recommendedName>
        <fullName evidence="5 10">Nicotinate-nucleotide--dimethylbenzimidazole phosphoribosyltransferase</fullName>
        <ecNumber evidence="4 10">2.4.2.21</ecNumber>
    </recommendedName>
</protein>
<gene>
    <name evidence="11" type="ORF">CBF31_03960</name>
</gene>
<accession>A0A430AD90</accession>
<sequence>MIFKFIKEKDLQFDSYIEEYTDSIKKCEENFQIKINEKCSEMAVPPGAFGHMETLYKKIYSITKGKVKVDKPGILVYVSDNGICEAGVSNNPTSTTYQVGRNMLEGKAAINLLSEKIENQLEIVDVGCLTDLEESVTTKVSYGTNNFLEMPAMTREQAGHALVIGIQKTEEKISEGWNLIGTGEMGVGNTTTSAAVISVLLQEQVERVVGFGAGLDNEGFNRKIMVIKEGLNKNSPFKDGLDVAAKVGGYDILAIAGTFIACAKHQVPCVIDGVISIAGLLVAQTIVPDICDYVLPSHNSMEPGFQLVAKRLGLEPFFQFNMRLGEGSGCPFLFQLVGTSCFLIENMSQFEEVGLNRLDYVDIRNNN</sequence>
<proteinExistence type="inferred from homology"/>
<dbReference type="SUPFAM" id="SSF52733">
    <property type="entry name" value="Nicotinate mononucleotide:5,6-dimethylbenzimidazole phosphoribosyltransferase (CobT)"/>
    <property type="match status" value="1"/>
</dbReference>
<dbReference type="InterPro" id="IPR003200">
    <property type="entry name" value="Nict_dMeBzImd_PRibTrfase"/>
</dbReference>
<name>A0A430AD90_9ENTE</name>
<comment type="caution">
    <text evidence="11">The sequence shown here is derived from an EMBL/GenBank/DDBJ whole genome shotgun (WGS) entry which is preliminary data.</text>
</comment>
<comment type="catalytic activity">
    <reaction evidence="9">
        <text>5,6-dimethylbenzimidazole + nicotinate beta-D-ribonucleotide = alpha-ribazole 5'-phosphate + nicotinate + H(+)</text>
        <dbReference type="Rhea" id="RHEA:11196"/>
        <dbReference type="ChEBI" id="CHEBI:15378"/>
        <dbReference type="ChEBI" id="CHEBI:15890"/>
        <dbReference type="ChEBI" id="CHEBI:32544"/>
        <dbReference type="ChEBI" id="CHEBI:57502"/>
        <dbReference type="ChEBI" id="CHEBI:57918"/>
        <dbReference type="EC" id="2.4.2.21"/>
    </reaction>
</comment>
<organism evidence="11 12">
    <name type="scientific">Vagococcus fessus</name>
    <dbReference type="NCBI Taxonomy" id="120370"/>
    <lineage>
        <taxon>Bacteria</taxon>
        <taxon>Bacillati</taxon>
        <taxon>Bacillota</taxon>
        <taxon>Bacilli</taxon>
        <taxon>Lactobacillales</taxon>
        <taxon>Enterococcaceae</taxon>
        <taxon>Vagococcus</taxon>
    </lineage>
</organism>
<dbReference type="CDD" id="cd02439">
    <property type="entry name" value="DMB-PRT_CobT"/>
    <property type="match status" value="1"/>
</dbReference>
<evidence type="ECO:0000313" key="11">
    <source>
        <dbReference type="EMBL" id="RSU05179.1"/>
    </source>
</evidence>
<dbReference type="GO" id="GO:0009236">
    <property type="term" value="P:cobalamin biosynthetic process"/>
    <property type="evidence" value="ECO:0007669"/>
    <property type="project" value="UniProtKB-UniRule"/>
</dbReference>
<dbReference type="InterPro" id="IPR036087">
    <property type="entry name" value="Nict_dMeBzImd_PRibTrfase_sf"/>
</dbReference>
<dbReference type="UniPathway" id="UPA00061">
    <property type="reaction ID" value="UER00516"/>
</dbReference>
<evidence type="ECO:0000256" key="8">
    <source>
        <dbReference type="ARBA" id="ARBA00022679"/>
    </source>
</evidence>
<comment type="pathway">
    <text evidence="2">Nucleoside biosynthesis; alpha-ribazole biosynthesis; alpha-ribazole from 5,6-dimethylbenzimidazole: step 1/2.</text>
</comment>
<dbReference type="RefSeq" id="WP_126831068.1">
    <property type="nucleotide sequence ID" value="NZ_CBCRYB010000003.1"/>
</dbReference>
<evidence type="ECO:0000313" key="12">
    <source>
        <dbReference type="Proteomes" id="UP000287101"/>
    </source>
</evidence>
<dbReference type="AlphaFoldDB" id="A0A430AD90"/>
<comment type="function">
    <text evidence="1">Catalyzes the synthesis of alpha-ribazole-5'-phosphate from nicotinate mononucleotide (NAMN) and 5,6-dimethylbenzimidazole (DMB).</text>
</comment>
<evidence type="ECO:0000256" key="10">
    <source>
        <dbReference type="NCBIfam" id="TIGR03160"/>
    </source>
</evidence>
<dbReference type="EMBL" id="NGJY01000001">
    <property type="protein sequence ID" value="RSU05179.1"/>
    <property type="molecule type" value="Genomic_DNA"/>
</dbReference>
<evidence type="ECO:0000256" key="6">
    <source>
        <dbReference type="ARBA" id="ARBA00022573"/>
    </source>
</evidence>
<evidence type="ECO:0000256" key="9">
    <source>
        <dbReference type="ARBA" id="ARBA00047340"/>
    </source>
</evidence>
<dbReference type="GO" id="GO:0008939">
    <property type="term" value="F:nicotinate-nucleotide-dimethylbenzimidazole phosphoribosyltransferase activity"/>
    <property type="evidence" value="ECO:0007669"/>
    <property type="project" value="UniProtKB-UniRule"/>
</dbReference>
<evidence type="ECO:0000256" key="7">
    <source>
        <dbReference type="ARBA" id="ARBA00022676"/>
    </source>
</evidence>
<dbReference type="InterPro" id="IPR023195">
    <property type="entry name" value="Nict_dMeBzImd_PRibTrfase_N"/>
</dbReference>
<dbReference type="NCBIfam" id="NF000996">
    <property type="entry name" value="PRK00105.1"/>
    <property type="match status" value="1"/>
</dbReference>
<keyword evidence="8 11" id="KW-0808">Transferase</keyword>
<keyword evidence="6" id="KW-0169">Cobalamin biosynthesis</keyword>